<dbReference type="EMBL" id="JAPFFJ010000017">
    <property type="protein sequence ID" value="KAJ6404438.1"/>
    <property type="molecule type" value="Genomic_DNA"/>
</dbReference>
<reference evidence="1 2" key="1">
    <citation type="journal article" date="2023" name="Int. J. Mol. Sci.">
        <title>De Novo Assembly and Annotation of 11 Diverse Shrub Willow (Salix) Genomes Reveals Novel Gene Organization in Sex-Linked Regions.</title>
        <authorList>
            <person name="Hyden B."/>
            <person name="Feng K."/>
            <person name="Yates T.B."/>
            <person name="Jawdy S."/>
            <person name="Cereghino C."/>
            <person name="Smart L.B."/>
            <person name="Muchero W."/>
        </authorList>
    </citation>
    <scope>NUCLEOTIDE SEQUENCE [LARGE SCALE GENOMIC DNA]</scope>
    <source>
        <tissue evidence="1">Shoot tip</tissue>
    </source>
</reference>
<proteinExistence type="predicted"/>
<evidence type="ECO:0000313" key="1">
    <source>
        <dbReference type="EMBL" id="KAJ6404438.1"/>
    </source>
</evidence>
<dbReference type="Proteomes" id="UP001162972">
    <property type="component" value="Chromosome 2"/>
</dbReference>
<evidence type="ECO:0000313" key="2">
    <source>
        <dbReference type="Proteomes" id="UP001162972"/>
    </source>
</evidence>
<accession>A0AAD6JG25</accession>
<dbReference type="AlphaFoldDB" id="A0AAD6JG25"/>
<gene>
    <name evidence="1" type="ORF">OIU84_012597</name>
</gene>
<protein>
    <submittedName>
        <fullName evidence="1">Uncharacterized protein</fullName>
    </submittedName>
</protein>
<sequence>MSQNNNYIYAEHTWQDRDEEYTSLALLTEKLENEEQEEANSLGAVPLDFSCSYTQPTSVAMQTSQPNGKMKAVDDSHDGYDFYIGLGMLPDVHSYNFSL</sequence>
<organism evidence="1 2">
    <name type="scientific">Salix udensis</name>
    <dbReference type="NCBI Taxonomy" id="889485"/>
    <lineage>
        <taxon>Eukaryota</taxon>
        <taxon>Viridiplantae</taxon>
        <taxon>Streptophyta</taxon>
        <taxon>Embryophyta</taxon>
        <taxon>Tracheophyta</taxon>
        <taxon>Spermatophyta</taxon>
        <taxon>Magnoliopsida</taxon>
        <taxon>eudicotyledons</taxon>
        <taxon>Gunneridae</taxon>
        <taxon>Pentapetalae</taxon>
        <taxon>rosids</taxon>
        <taxon>fabids</taxon>
        <taxon>Malpighiales</taxon>
        <taxon>Salicaceae</taxon>
        <taxon>Saliceae</taxon>
        <taxon>Salix</taxon>
    </lineage>
</organism>
<name>A0AAD6JG25_9ROSI</name>
<keyword evidence="2" id="KW-1185">Reference proteome</keyword>
<comment type="caution">
    <text evidence="1">The sequence shown here is derived from an EMBL/GenBank/DDBJ whole genome shotgun (WGS) entry which is preliminary data.</text>
</comment>